<gene>
    <name evidence="4" type="ORF">MEUPH1_LOCUS8640</name>
</gene>
<proteinExistence type="predicted"/>
<evidence type="ECO:0000259" key="3">
    <source>
        <dbReference type="PROSITE" id="PS50158"/>
    </source>
</evidence>
<keyword evidence="1" id="KW-0479">Metal-binding</keyword>
<dbReference type="InterPro" id="IPR036875">
    <property type="entry name" value="Znf_CCHC_sf"/>
</dbReference>
<feature type="domain" description="CCHC-type" evidence="3">
    <location>
        <begin position="352"/>
        <end position="367"/>
    </location>
</feature>
<dbReference type="InterPro" id="IPR001878">
    <property type="entry name" value="Znf_CCHC"/>
</dbReference>
<feature type="compositionally biased region" description="Basic and acidic residues" evidence="2">
    <location>
        <begin position="133"/>
        <end position="142"/>
    </location>
</feature>
<sequence length="398" mass="45335">MLDEDLGNWVFETWSEVKDCIEELATLANKMYAFSSTTKNVHREMKNWYIELKQKAEKATARSKEYHPYLDRASDRIVDLSTSLREMSVLQDQQTTSDKATATEPENHKTDWNRGFPTTRRNLSSEKPSPRNRTPEKLPARETKRKKSKMKNIPPHTRQGKNQTQYLVIIIRYSGSATYADMARKLKTSIDIDKINVSVKSMRRSRKGELILQLAKGPMQVEATGRLKDAVTETLGTEAVVEHSPITTLVEIRDRDSTSTEEEVLQAVTNTTGSALDTARVIRMVPSYGGNMMAIAKVRSRDAETLLKIGRLVVGLVRCRVRLKAQQRRCYRCHGFDHLRETCRGKDRTAQCKTCGQLDHKAKDCKENPRCVLCQDSRHDYGHYPGSSSCYEARASKT</sequence>
<evidence type="ECO:0000313" key="4">
    <source>
        <dbReference type="EMBL" id="CAI6352391.1"/>
    </source>
</evidence>
<dbReference type="AlphaFoldDB" id="A0AAV0W9Q1"/>
<dbReference type="Gene3D" id="4.10.60.10">
    <property type="entry name" value="Zinc finger, CCHC-type"/>
    <property type="match status" value="1"/>
</dbReference>
<keyword evidence="1" id="KW-0863">Zinc-finger</keyword>
<dbReference type="SMART" id="SM00343">
    <property type="entry name" value="ZnF_C2HC"/>
    <property type="match status" value="2"/>
</dbReference>
<protein>
    <recommendedName>
        <fullName evidence="3">CCHC-type domain-containing protein</fullName>
    </recommendedName>
</protein>
<dbReference type="GO" id="GO:0003676">
    <property type="term" value="F:nucleic acid binding"/>
    <property type="evidence" value="ECO:0007669"/>
    <property type="project" value="InterPro"/>
</dbReference>
<name>A0AAV0W9Q1_9HEMI</name>
<reference evidence="4 5" key="1">
    <citation type="submission" date="2023-01" db="EMBL/GenBank/DDBJ databases">
        <authorList>
            <person name="Whitehead M."/>
        </authorList>
    </citation>
    <scope>NUCLEOTIDE SEQUENCE [LARGE SCALE GENOMIC DNA]</scope>
</reference>
<feature type="region of interest" description="Disordered" evidence="2">
    <location>
        <begin position="88"/>
        <end position="159"/>
    </location>
</feature>
<accession>A0AAV0W9Q1</accession>
<evidence type="ECO:0000256" key="1">
    <source>
        <dbReference type="PROSITE-ProRule" id="PRU00047"/>
    </source>
</evidence>
<dbReference type="GO" id="GO:0008270">
    <property type="term" value="F:zinc ion binding"/>
    <property type="evidence" value="ECO:0007669"/>
    <property type="project" value="UniProtKB-KW"/>
</dbReference>
<feature type="compositionally biased region" description="Polar residues" evidence="2">
    <location>
        <begin position="88"/>
        <end position="100"/>
    </location>
</feature>
<keyword evidence="5" id="KW-1185">Reference proteome</keyword>
<dbReference type="Proteomes" id="UP001160148">
    <property type="component" value="Unassembled WGS sequence"/>
</dbReference>
<comment type="caution">
    <text evidence="4">The sequence shown here is derived from an EMBL/GenBank/DDBJ whole genome shotgun (WGS) entry which is preliminary data.</text>
</comment>
<evidence type="ECO:0000313" key="5">
    <source>
        <dbReference type="Proteomes" id="UP001160148"/>
    </source>
</evidence>
<evidence type="ECO:0000256" key="2">
    <source>
        <dbReference type="SAM" id="MobiDB-lite"/>
    </source>
</evidence>
<dbReference type="SUPFAM" id="SSF57756">
    <property type="entry name" value="Retrovirus zinc finger-like domains"/>
    <property type="match status" value="1"/>
</dbReference>
<keyword evidence="1" id="KW-0862">Zinc</keyword>
<organism evidence="4 5">
    <name type="scientific">Macrosiphum euphorbiae</name>
    <name type="common">potato aphid</name>
    <dbReference type="NCBI Taxonomy" id="13131"/>
    <lineage>
        <taxon>Eukaryota</taxon>
        <taxon>Metazoa</taxon>
        <taxon>Ecdysozoa</taxon>
        <taxon>Arthropoda</taxon>
        <taxon>Hexapoda</taxon>
        <taxon>Insecta</taxon>
        <taxon>Pterygota</taxon>
        <taxon>Neoptera</taxon>
        <taxon>Paraneoptera</taxon>
        <taxon>Hemiptera</taxon>
        <taxon>Sternorrhyncha</taxon>
        <taxon>Aphidomorpha</taxon>
        <taxon>Aphidoidea</taxon>
        <taxon>Aphididae</taxon>
        <taxon>Macrosiphini</taxon>
        <taxon>Macrosiphum</taxon>
    </lineage>
</organism>
<dbReference type="PROSITE" id="PS50158">
    <property type="entry name" value="ZF_CCHC"/>
    <property type="match status" value="1"/>
</dbReference>
<dbReference type="EMBL" id="CARXXK010000002">
    <property type="protein sequence ID" value="CAI6352391.1"/>
    <property type="molecule type" value="Genomic_DNA"/>
</dbReference>